<dbReference type="Proteomes" id="UP000036908">
    <property type="component" value="Unassembled WGS sequence"/>
</dbReference>
<evidence type="ECO:0000313" key="10">
    <source>
        <dbReference type="Proteomes" id="UP000036908"/>
    </source>
</evidence>
<sequence>MNKILITGGAGFIGSHLVRLFVKKYPNYSIYNLDALTYAGNLENLKDIENEANYTFIKGDINDADFLDGIFKEHQFDAVIHLAAESHVDRSITDPLAFVKTNVIGTVNLLNAAKNTWAGNFENKLFYHVSTDEVYGSLGETGYFLETTPYDPQSPYSASKASSDHFVRAYANTYKMPIVVSNCSNNYGPFQFPEKLLPLCINNIKNNKALPIYGKGENIRDWLFVEDHAKAIDMIFHKGQQGETYNIGGFNEWKNIDIVKLLCKVMDKKLGRAEGTSEKLITYVTDRAGHDMRYAIDASKIKEELGWEPSLQFEEGMEKTVDWYLANEEWLGHVTSGQYQSYYSNQYKD</sequence>
<feature type="domain" description="NAD(P)-binding" evidence="8">
    <location>
        <begin position="5"/>
        <end position="320"/>
    </location>
</feature>
<keyword evidence="5" id="KW-0520">NAD</keyword>
<comment type="catalytic activity">
    <reaction evidence="1 7">
        <text>dTDP-alpha-D-glucose = dTDP-4-dehydro-6-deoxy-alpha-D-glucose + H2O</text>
        <dbReference type="Rhea" id="RHEA:17221"/>
        <dbReference type="ChEBI" id="CHEBI:15377"/>
        <dbReference type="ChEBI" id="CHEBI:57477"/>
        <dbReference type="ChEBI" id="CHEBI:57649"/>
        <dbReference type="EC" id="4.2.1.46"/>
    </reaction>
</comment>
<dbReference type="EC" id="4.2.1.46" evidence="4 7"/>
<dbReference type="InterPro" id="IPR016040">
    <property type="entry name" value="NAD(P)-bd_dom"/>
</dbReference>
<evidence type="ECO:0000256" key="2">
    <source>
        <dbReference type="ARBA" id="ARBA00001911"/>
    </source>
</evidence>
<gene>
    <name evidence="9" type="ORF">OB69_03340</name>
</gene>
<dbReference type="PATRIC" id="fig|1566026.4.peg.2437"/>
<dbReference type="Pfam" id="PF16363">
    <property type="entry name" value="GDP_Man_Dehyd"/>
    <property type="match status" value="1"/>
</dbReference>
<protein>
    <recommendedName>
        <fullName evidence="4 7">dTDP-glucose 4,6-dehydratase</fullName>
        <ecNumber evidence="4 7">4.2.1.46</ecNumber>
    </recommendedName>
</protein>
<comment type="cofactor">
    <cofactor evidence="2 7">
        <name>NAD(+)</name>
        <dbReference type="ChEBI" id="CHEBI:57540"/>
    </cofactor>
</comment>
<dbReference type="PANTHER" id="PTHR43000">
    <property type="entry name" value="DTDP-D-GLUCOSE 4,6-DEHYDRATASE-RELATED"/>
    <property type="match status" value="1"/>
</dbReference>
<dbReference type="FunFam" id="3.40.50.720:FF:000304">
    <property type="entry name" value="UDP-glucose 4,6-dehydratase"/>
    <property type="match status" value="1"/>
</dbReference>
<dbReference type="Gene3D" id="3.40.50.720">
    <property type="entry name" value="NAD(P)-binding Rossmann-like Domain"/>
    <property type="match status" value="1"/>
</dbReference>
<comment type="caution">
    <text evidence="9">The sequence shown here is derived from an EMBL/GenBank/DDBJ whole genome shotgun (WGS) entry which is preliminary data.</text>
</comment>
<accession>A0A0L8APN8</accession>
<keyword evidence="6 7" id="KW-0456">Lyase</keyword>
<evidence type="ECO:0000256" key="1">
    <source>
        <dbReference type="ARBA" id="ARBA00001539"/>
    </source>
</evidence>
<dbReference type="InterPro" id="IPR005888">
    <property type="entry name" value="dTDP_Gluc_deHydtase"/>
</dbReference>
<dbReference type="Gene3D" id="3.90.25.10">
    <property type="entry name" value="UDP-galactose 4-epimerase, domain 1"/>
    <property type="match status" value="1"/>
</dbReference>
<dbReference type="GO" id="GO:0009225">
    <property type="term" value="P:nucleotide-sugar metabolic process"/>
    <property type="evidence" value="ECO:0007669"/>
    <property type="project" value="InterPro"/>
</dbReference>
<dbReference type="OrthoDB" id="9810015at2"/>
<evidence type="ECO:0000256" key="5">
    <source>
        <dbReference type="ARBA" id="ARBA00023027"/>
    </source>
</evidence>
<evidence type="ECO:0000313" key="9">
    <source>
        <dbReference type="EMBL" id="KOF04201.1"/>
    </source>
</evidence>
<evidence type="ECO:0000256" key="4">
    <source>
        <dbReference type="ARBA" id="ARBA00011990"/>
    </source>
</evidence>
<keyword evidence="10" id="KW-1185">Reference proteome</keyword>
<dbReference type="InterPro" id="IPR036291">
    <property type="entry name" value="NAD(P)-bd_dom_sf"/>
</dbReference>
<dbReference type="RefSeq" id="WP_053222432.1">
    <property type="nucleotide sequence ID" value="NZ_JSVA01000004.1"/>
</dbReference>
<name>A0A0L8APN8_9BACT</name>
<dbReference type="AlphaFoldDB" id="A0A0L8APN8"/>
<dbReference type="NCBIfam" id="TIGR01181">
    <property type="entry name" value="dTDP_gluc_dehyt"/>
    <property type="match status" value="1"/>
</dbReference>
<dbReference type="SUPFAM" id="SSF51735">
    <property type="entry name" value="NAD(P)-binding Rossmann-fold domains"/>
    <property type="match status" value="1"/>
</dbReference>
<reference evidence="10" key="1">
    <citation type="submission" date="2014-11" db="EMBL/GenBank/DDBJ databases">
        <title>Genome sequencing of Roseivirga sp. D-25.</title>
        <authorList>
            <person name="Selvaratnam C."/>
            <person name="Thevarajoo S."/>
            <person name="Goh K.M."/>
            <person name="Eee R."/>
            <person name="Chan K.-G."/>
            <person name="Chong C.S."/>
        </authorList>
    </citation>
    <scope>NUCLEOTIDE SEQUENCE [LARGE SCALE GENOMIC DNA]</scope>
    <source>
        <strain evidence="10">D-25</strain>
    </source>
</reference>
<organism evidence="9 10">
    <name type="scientific">Roseivirga seohaensis subsp. aquiponti</name>
    <dbReference type="NCBI Taxonomy" id="1566026"/>
    <lineage>
        <taxon>Bacteria</taxon>
        <taxon>Pseudomonadati</taxon>
        <taxon>Bacteroidota</taxon>
        <taxon>Cytophagia</taxon>
        <taxon>Cytophagales</taxon>
        <taxon>Roseivirgaceae</taxon>
        <taxon>Roseivirga</taxon>
    </lineage>
</organism>
<evidence type="ECO:0000259" key="8">
    <source>
        <dbReference type="Pfam" id="PF16363"/>
    </source>
</evidence>
<comment type="similarity">
    <text evidence="3 7">Belongs to the NAD(P)-dependent epimerase/dehydratase family. dTDP-glucose dehydratase subfamily.</text>
</comment>
<evidence type="ECO:0000256" key="7">
    <source>
        <dbReference type="RuleBase" id="RU004473"/>
    </source>
</evidence>
<dbReference type="CDD" id="cd05246">
    <property type="entry name" value="dTDP_GD_SDR_e"/>
    <property type="match status" value="1"/>
</dbReference>
<evidence type="ECO:0000256" key="6">
    <source>
        <dbReference type="ARBA" id="ARBA00023239"/>
    </source>
</evidence>
<evidence type="ECO:0000256" key="3">
    <source>
        <dbReference type="ARBA" id="ARBA00008178"/>
    </source>
</evidence>
<proteinExistence type="inferred from homology"/>
<dbReference type="GO" id="GO:0008460">
    <property type="term" value="F:dTDP-glucose 4,6-dehydratase activity"/>
    <property type="evidence" value="ECO:0007669"/>
    <property type="project" value="UniProtKB-EC"/>
</dbReference>
<dbReference type="EMBL" id="JSVA01000004">
    <property type="protein sequence ID" value="KOF04201.1"/>
    <property type="molecule type" value="Genomic_DNA"/>
</dbReference>